<dbReference type="AlphaFoldDB" id="A0AAN5D4W0"/>
<reference evidence="2" key="1">
    <citation type="submission" date="2022-10" db="EMBL/GenBank/DDBJ databases">
        <title>Genome assembly of Pristionchus species.</title>
        <authorList>
            <person name="Yoshida K."/>
            <person name="Sommer R.J."/>
        </authorList>
    </citation>
    <scope>NUCLEOTIDE SEQUENCE [LARGE SCALE GENOMIC DNA]</scope>
    <source>
        <strain evidence="2">RS5460</strain>
    </source>
</reference>
<organism evidence="1 2">
    <name type="scientific">Pristionchus mayeri</name>
    <dbReference type="NCBI Taxonomy" id="1317129"/>
    <lineage>
        <taxon>Eukaryota</taxon>
        <taxon>Metazoa</taxon>
        <taxon>Ecdysozoa</taxon>
        <taxon>Nematoda</taxon>
        <taxon>Chromadorea</taxon>
        <taxon>Rhabditida</taxon>
        <taxon>Rhabditina</taxon>
        <taxon>Diplogasteromorpha</taxon>
        <taxon>Diplogasteroidea</taxon>
        <taxon>Neodiplogasteridae</taxon>
        <taxon>Pristionchus</taxon>
    </lineage>
</organism>
<keyword evidence="2" id="KW-1185">Reference proteome</keyword>
<dbReference type="EMBL" id="BTRK01000006">
    <property type="protein sequence ID" value="GMR56573.1"/>
    <property type="molecule type" value="Genomic_DNA"/>
</dbReference>
<feature type="non-terminal residue" evidence="1">
    <location>
        <position position="1"/>
    </location>
</feature>
<proteinExistence type="predicted"/>
<protein>
    <submittedName>
        <fullName evidence="1">Uncharacterized protein</fullName>
    </submittedName>
</protein>
<sequence>SALILNRISSFFPREIRDQHDETKEGSAHQTAIAHQERLCQQQSHTVKNRYSSLLKSLLGIDHFLINFVNRLSEQNESPLNQTYTIDTTKKMRDEEFTIDDAVTGFKPRARSSLSFKLRCRSKEPSSRNDQSLFSASCKLPRLGPGNNECRATTFKPWCRAQADLSKFNDALK</sequence>
<evidence type="ECO:0000313" key="2">
    <source>
        <dbReference type="Proteomes" id="UP001328107"/>
    </source>
</evidence>
<accession>A0AAN5D4W0</accession>
<dbReference type="Proteomes" id="UP001328107">
    <property type="component" value="Unassembled WGS sequence"/>
</dbReference>
<comment type="caution">
    <text evidence="1">The sequence shown here is derived from an EMBL/GenBank/DDBJ whole genome shotgun (WGS) entry which is preliminary data.</text>
</comment>
<evidence type="ECO:0000313" key="1">
    <source>
        <dbReference type="EMBL" id="GMR56573.1"/>
    </source>
</evidence>
<gene>
    <name evidence="1" type="ORF">PMAYCL1PPCAC_26768</name>
</gene>
<name>A0AAN5D4W0_9BILA</name>